<name>A0ABR3FVC4_9AGAR</name>
<keyword evidence="4" id="KW-1185">Reference proteome</keyword>
<reference evidence="3 4" key="1">
    <citation type="submission" date="2024-02" db="EMBL/GenBank/DDBJ databases">
        <title>A draft genome for the cacao thread blight pathogen Marasmius crinis-equi.</title>
        <authorList>
            <person name="Cohen S.P."/>
            <person name="Baruah I.K."/>
            <person name="Amoako-Attah I."/>
            <person name="Bukari Y."/>
            <person name="Meinhardt L.W."/>
            <person name="Bailey B.A."/>
        </authorList>
    </citation>
    <scope>NUCLEOTIDE SEQUENCE [LARGE SCALE GENOMIC DNA]</scope>
    <source>
        <strain evidence="3 4">GH-76</strain>
    </source>
</reference>
<evidence type="ECO:0000256" key="1">
    <source>
        <dbReference type="ARBA" id="ARBA00009508"/>
    </source>
</evidence>
<feature type="domain" description="Complex 1 LYR protein" evidence="2">
    <location>
        <begin position="8"/>
        <end position="65"/>
    </location>
</feature>
<organism evidence="3 4">
    <name type="scientific">Marasmius crinis-equi</name>
    <dbReference type="NCBI Taxonomy" id="585013"/>
    <lineage>
        <taxon>Eukaryota</taxon>
        <taxon>Fungi</taxon>
        <taxon>Dikarya</taxon>
        <taxon>Basidiomycota</taxon>
        <taxon>Agaricomycotina</taxon>
        <taxon>Agaricomycetes</taxon>
        <taxon>Agaricomycetidae</taxon>
        <taxon>Agaricales</taxon>
        <taxon>Marasmiineae</taxon>
        <taxon>Marasmiaceae</taxon>
        <taxon>Marasmius</taxon>
    </lineage>
</organism>
<dbReference type="PANTHER" id="PTHR13166:SF7">
    <property type="entry name" value="LYR MOTIF-CONTAINING PROTEIN 4"/>
    <property type="match status" value="1"/>
</dbReference>
<dbReference type="EMBL" id="JBAHYK010000060">
    <property type="protein sequence ID" value="KAL0579407.1"/>
    <property type="molecule type" value="Genomic_DNA"/>
</dbReference>
<protein>
    <recommendedName>
        <fullName evidence="2">Complex 1 LYR protein domain-containing protein</fullName>
    </recommendedName>
</protein>
<gene>
    <name evidence="3" type="ORF">V5O48_002578</name>
</gene>
<dbReference type="CDD" id="cd20264">
    <property type="entry name" value="Complex1_LYR_LYRM4"/>
    <property type="match status" value="1"/>
</dbReference>
<proteinExistence type="inferred from homology"/>
<comment type="similarity">
    <text evidence="1">Belongs to the complex I LYR family.</text>
</comment>
<comment type="caution">
    <text evidence="3">The sequence shown here is derived from an EMBL/GenBank/DDBJ whole genome shotgun (WGS) entry which is preliminary data.</text>
</comment>
<dbReference type="PANTHER" id="PTHR13166">
    <property type="entry name" value="PROTEIN C6ORF149"/>
    <property type="match status" value="1"/>
</dbReference>
<dbReference type="Pfam" id="PF05347">
    <property type="entry name" value="Complex1_LYR"/>
    <property type="match status" value="1"/>
</dbReference>
<accession>A0ABR3FVC4</accession>
<evidence type="ECO:0000313" key="4">
    <source>
        <dbReference type="Proteomes" id="UP001465976"/>
    </source>
</evidence>
<evidence type="ECO:0000259" key="2">
    <source>
        <dbReference type="Pfam" id="PF05347"/>
    </source>
</evidence>
<sequence length="97" mass="11326">MPATPSSRAILRLYRTTLRTSQSFSSYNFRNYFLRRTKDVFRTIQTESDPEKLRSLYADATADLTVLRRSAIVNQLYGGWRLVVEDQEKEVLTRSDS</sequence>
<dbReference type="Proteomes" id="UP001465976">
    <property type="component" value="Unassembled WGS sequence"/>
</dbReference>
<evidence type="ECO:0000313" key="3">
    <source>
        <dbReference type="EMBL" id="KAL0579407.1"/>
    </source>
</evidence>
<dbReference type="InterPro" id="IPR045297">
    <property type="entry name" value="Complex1_LYR_LYRM4"/>
</dbReference>
<dbReference type="InterPro" id="IPR051522">
    <property type="entry name" value="ISC_assembly_LYR"/>
</dbReference>
<dbReference type="InterPro" id="IPR008011">
    <property type="entry name" value="Complex1_LYR_dom"/>
</dbReference>